<reference evidence="1" key="2">
    <citation type="submission" date="2022-01" db="EMBL/GenBank/DDBJ databases">
        <authorList>
            <person name="Yamashiro T."/>
            <person name="Shiraishi A."/>
            <person name="Satake H."/>
            <person name="Nakayama K."/>
        </authorList>
    </citation>
    <scope>NUCLEOTIDE SEQUENCE</scope>
</reference>
<evidence type="ECO:0000313" key="2">
    <source>
        <dbReference type="Proteomes" id="UP001151760"/>
    </source>
</evidence>
<keyword evidence="2" id="KW-1185">Reference proteome</keyword>
<protein>
    <submittedName>
        <fullName evidence="1">Uncharacterized protein</fullName>
    </submittedName>
</protein>
<sequence length="121" mass="13796">MHIEIRHHLIRDSYEKKLIQVIKIHTDQNVTDLLIKAFDATRLCINMDPHEFSYVYLIFSIAAWKKTNGIAGIKDNDVAGQAQKEKEHEQEYILIPLCTTDPIISQGSKDCEGDAGMKPTE</sequence>
<organism evidence="1 2">
    <name type="scientific">Tanacetum coccineum</name>
    <dbReference type="NCBI Taxonomy" id="301880"/>
    <lineage>
        <taxon>Eukaryota</taxon>
        <taxon>Viridiplantae</taxon>
        <taxon>Streptophyta</taxon>
        <taxon>Embryophyta</taxon>
        <taxon>Tracheophyta</taxon>
        <taxon>Spermatophyta</taxon>
        <taxon>Magnoliopsida</taxon>
        <taxon>eudicotyledons</taxon>
        <taxon>Gunneridae</taxon>
        <taxon>Pentapetalae</taxon>
        <taxon>asterids</taxon>
        <taxon>campanulids</taxon>
        <taxon>Asterales</taxon>
        <taxon>Asteraceae</taxon>
        <taxon>Asteroideae</taxon>
        <taxon>Anthemideae</taxon>
        <taxon>Anthemidinae</taxon>
        <taxon>Tanacetum</taxon>
    </lineage>
</organism>
<dbReference type="Proteomes" id="UP001151760">
    <property type="component" value="Unassembled WGS sequence"/>
</dbReference>
<comment type="caution">
    <text evidence="1">The sequence shown here is derived from an EMBL/GenBank/DDBJ whole genome shotgun (WGS) entry which is preliminary data.</text>
</comment>
<evidence type="ECO:0000313" key="1">
    <source>
        <dbReference type="EMBL" id="GJT58686.1"/>
    </source>
</evidence>
<proteinExistence type="predicted"/>
<name>A0ABQ5F5M2_9ASTR</name>
<accession>A0ABQ5F5M2</accession>
<dbReference type="EMBL" id="BQNB010017040">
    <property type="protein sequence ID" value="GJT58686.1"/>
    <property type="molecule type" value="Genomic_DNA"/>
</dbReference>
<gene>
    <name evidence="1" type="ORF">Tco_1002219</name>
</gene>
<reference evidence="1" key="1">
    <citation type="journal article" date="2022" name="Int. J. Mol. Sci.">
        <title>Draft Genome of Tanacetum Coccineum: Genomic Comparison of Closely Related Tanacetum-Family Plants.</title>
        <authorList>
            <person name="Yamashiro T."/>
            <person name="Shiraishi A."/>
            <person name="Nakayama K."/>
            <person name="Satake H."/>
        </authorList>
    </citation>
    <scope>NUCLEOTIDE SEQUENCE</scope>
</reference>